<gene>
    <name evidence="1" type="ORF">APLA_LOCUS14639</name>
</gene>
<comment type="caution">
    <text evidence="1">The sequence shown here is derived from an EMBL/GenBank/DDBJ whole genome shotgun (WGS) entry which is preliminary data.</text>
</comment>
<sequence>MLEDSLKELSAKRSSIKGRVTKFKNSLDVLDTLENISAIELSKLAMKLSRFEALFIEFDEVQNQIEILSVDKLEAELAIRDSVETDFYHSIAFAKTLLEKAQPEEAWPVEPLCSVDLPELKAQPAFVGEAALACELIDLDKYSSLPVVQNTLARMLRFIHNSRHPTSKLTGPLSTDERHNAMTHLIKMSQPELSKSALLESFTPKNITSGFSKPGIWLFNRLAFGDVLKESSQEEYKENSQETERQEVVFVEPERSKNDEIIAESCKIDETQTDPLDDRSDFDTSANVIPPLNVSPLSKDSLLGFQINNNIICESLCSFEAIVRF</sequence>
<reference evidence="1 2" key="1">
    <citation type="submission" date="2020-04" db="EMBL/GenBank/DDBJ databases">
        <authorList>
            <person name="Wallbank WR R."/>
            <person name="Pardo Diaz C."/>
            <person name="Kozak K."/>
            <person name="Martin S."/>
            <person name="Jiggins C."/>
            <person name="Moest M."/>
            <person name="Warren A I."/>
            <person name="Byers J.R.P. K."/>
            <person name="Montejo-Kovacevich G."/>
            <person name="Yen C E."/>
        </authorList>
    </citation>
    <scope>NUCLEOTIDE SEQUENCE [LARGE SCALE GENOMIC DNA]</scope>
</reference>
<protein>
    <submittedName>
        <fullName evidence="1">Uncharacterized protein</fullName>
    </submittedName>
</protein>
<evidence type="ECO:0000313" key="1">
    <source>
        <dbReference type="EMBL" id="CAB3254263.1"/>
    </source>
</evidence>
<organism evidence="1 2">
    <name type="scientific">Arctia plantaginis</name>
    <name type="common">Wood tiger moth</name>
    <name type="synonym">Phalaena plantaginis</name>
    <dbReference type="NCBI Taxonomy" id="874455"/>
    <lineage>
        <taxon>Eukaryota</taxon>
        <taxon>Metazoa</taxon>
        <taxon>Ecdysozoa</taxon>
        <taxon>Arthropoda</taxon>
        <taxon>Hexapoda</taxon>
        <taxon>Insecta</taxon>
        <taxon>Pterygota</taxon>
        <taxon>Neoptera</taxon>
        <taxon>Endopterygota</taxon>
        <taxon>Lepidoptera</taxon>
        <taxon>Glossata</taxon>
        <taxon>Ditrysia</taxon>
        <taxon>Noctuoidea</taxon>
        <taxon>Erebidae</taxon>
        <taxon>Arctiinae</taxon>
        <taxon>Arctia</taxon>
    </lineage>
</organism>
<dbReference type="OrthoDB" id="7424519at2759"/>
<dbReference type="AlphaFoldDB" id="A0A8S1B447"/>
<name>A0A8S1B447_ARCPL</name>
<evidence type="ECO:0000313" key="2">
    <source>
        <dbReference type="Proteomes" id="UP000494256"/>
    </source>
</evidence>
<accession>A0A8S1B447</accession>
<dbReference type="Proteomes" id="UP000494256">
    <property type="component" value="Unassembled WGS sequence"/>
</dbReference>
<dbReference type="EMBL" id="CADEBD010000420">
    <property type="protein sequence ID" value="CAB3254263.1"/>
    <property type="molecule type" value="Genomic_DNA"/>
</dbReference>
<proteinExistence type="predicted"/>